<dbReference type="STRING" id="1312852.EG19_02200"/>
<dbReference type="InterPro" id="IPR016047">
    <property type="entry name" value="M23ase_b-sheet_dom"/>
</dbReference>
<dbReference type="SUPFAM" id="SSF51261">
    <property type="entry name" value="Duplicated hybrid motif"/>
    <property type="match status" value="1"/>
</dbReference>
<dbReference type="Proteomes" id="UP000027284">
    <property type="component" value="Unassembled WGS sequence"/>
</dbReference>
<dbReference type="OrthoDB" id="9809488at2"/>
<dbReference type="RefSeq" id="WP_053334993.1">
    <property type="nucleotide sequence ID" value="NZ_JMFG01000016.1"/>
</dbReference>
<organism evidence="4 5">
    <name type="scientific">Thermoanaerobaculum aquaticum</name>
    <dbReference type="NCBI Taxonomy" id="1312852"/>
    <lineage>
        <taxon>Bacteria</taxon>
        <taxon>Pseudomonadati</taxon>
        <taxon>Acidobacteriota</taxon>
        <taxon>Thermoanaerobaculia</taxon>
        <taxon>Thermoanaerobaculales</taxon>
        <taxon>Thermoanaerobaculaceae</taxon>
        <taxon>Thermoanaerobaculum</taxon>
    </lineage>
</organism>
<evidence type="ECO:0000313" key="5">
    <source>
        <dbReference type="Proteomes" id="UP000027284"/>
    </source>
</evidence>
<sequence length="337" mass="36669">MGVGSEPLWEVQWHGWRGGKVRRFYLTRRRLWQLRVVTVLLVLLVLAVLGALPVGVRGYLEKFTVKTAKQENKRLKQARESLWEQARELTLELAARANRGSRLAWMLGVPAASFDPPPAAEAGAEETLQWLLRESGKLVELGGALANAPQPPCPLGNLPTGMPLDLRQAVPVGLFGIRISPFTGREEPHLGLTWAAPAGTRVLAAGSGLVAFAGTPRERKTNLWTRLGTIVVLDHGGGVWSLYGHLGSVQVRPGQRVLRSQPLGTVGTSGWTRVSALYFEVRWPYQGVSRPVDPLLVQLSLLLPELDQRLANPSASLEAHAVPLTTLAGVKGGREAF</sequence>
<feature type="domain" description="M23ase beta-sheet core" evidence="2">
    <location>
        <begin position="188"/>
        <end position="293"/>
    </location>
</feature>
<dbReference type="AlphaFoldDB" id="A0A062XSJ7"/>
<keyword evidence="1" id="KW-1133">Transmembrane helix</keyword>
<name>A0A062XSJ7_9BACT</name>
<dbReference type="CDD" id="cd12797">
    <property type="entry name" value="M23_peptidase"/>
    <property type="match status" value="1"/>
</dbReference>
<proteinExistence type="predicted"/>
<dbReference type="GO" id="GO:0004222">
    <property type="term" value="F:metalloendopeptidase activity"/>
    <property type="evidence" value="ECO:0007669"/>
    <property type="project" value="TreeGrafter"/>
</dbReference>
<dbReference type="EMBL" id="JMFG01000016">
    <property type="protein sequence ID" value="KDA53803.1"/>
    <property type="molecule type" value="Genomic_DNA"/>
</dbReference>
<reference evidence="3" key="2">
    <citation type="journal article" date="2020" name="mSystems">
        <title>Genome- and Community-Level Interaction Insights into Carbon Utilization and Element Cycling Functions of Hydrothermarchaeota in Hydrothermal Sediment.</title>
        <authorList>
            <person name="Zhou Z."/>
            <person name="Liu Y."/>
            <person name="Xu W."/>
            <person name="Pan J."/>
            <person name="Luo Z.H."/>
            <person name="Li M."/>
        </authorList>
    </citation>
    <scope>NUCLEOTIDE SEQUENCE [LARGE SCALE GENOMIC DNA]</scope>
    <source>
        <strain evidence="3">SpSt-299</strain>
    </source>
</reference>
<comment type="caution">
    <text evidence="4">The sequence shown here is derived from an EMBL/GenBank/DDBJ whole genome shotgun (WGS) entry which is preliminary data.</text>
</comment>
<evidence type="ECO:0000313" key="3">
    <source>
        <dbReference type="EMBL" id="HET47339.1"/>
    </source>
</evidence>
<keyword evidence="1" id="KW-0812">Transmembrane</keyword>
<accession>A0A062XSJ7</accession>
<keyword evidence="5" id="KW-1185">Reference proteome</keyword>
<evidence type="ECO:0000313" key="4">
    <source>
        <dbReference type="EMBL" id="KDA53803.1"/>
    </source>
</evidence>
<reference evidence="4 5" key="1">
    <citation type="submission" date="2014-04" db="EMBL/GenBank/DDBJ databases">
        <title>The Genome Sequence of Thermoanaerobaculum aquaticum MP-01, The First Cultivated Group 23 Acidobacterium.</title>
        <authorList>
            <person name="Stamps B.W."/>
            <person name="Losey N.A."/>
            <person name="Lawson P.A."/>
            <person name="Stevenson B.S."/>
        </authorList>
    </citation>
    <scope>NUCLEOTIDE SEQUENCE [LARGE SCALE GENOMIC DNA]</scope>
    <source>
        <strain evidence="4 5">MP-01</strain>
    </source>
</reference>
<dbReference type="InterPro" id="IPR011055">
    <property type="entry name" value="Dup_hybrid_motif"/>
</dbReference>
<evidence type="ECO:0000256" key="1">
    <source>
        <dbReference type="SAM" id="Phobius"/>
    </source>
</evidence>
<dbReference type="PANTHER" id="PTHR21666">
    <property type="entry name" value="PEPTIDASE-RELATED"/>
    <property type="match status" value="1"/>
</dbReference>
<dbReference type="Gene3D" id="2.70.70.10">
    <property type="entry name" value="Glucose Permease (Domain IIA)"/>
    <property type="match status" value="1"/>
</dbReference>
<protein>
    <submittedName>
        <fullName evidence="3">M23 family metallopeptidase</fullName>
    </submittedName>
</protein>
<dbReference type="PANTHER" id="PTHR21666:SF270">
    <property type="entry name" value="MUREIN HYDROLASE ACTIVATOR ENVC"/>
    <property type="match status" value="1"/>
</dbReference>
<evidence type="ECO:0000259" key="2">
    <source>
        <dbReference type="Pfam" id="PF01551"/>
    </source>
</evidence>
<dbReference type="Pfam" id="PF01551">
    <property type="entry name" value="Peptidase_M23"/>
    <property type="match status" value="1"/>
</dbReference>
<dbReference type="InterPro" id="IPR050570">
    <property type="entry name" value="Cell_wall_metabolism_enzyme"/>
</dbReference>
<feature type="transmembrane region" description="Helical" evidence="1">
    <location>
        <begin position="32"/>
        <end position="56"/>
    </location>
</feature>
<keyword evidence="1" id="KW-0472">Membrane</keyword>
<dbReference type="EMBL" id="DSMR01000301">
    <property type="protein sequence ID" value="HET47339.1"/>
    <property type="molecule type" value="Genomic_DNA"/>
</dbReference>
<gene>
    <name evidence="4" type="ORF">EG19_02200</name>
    <name evidence="3" type="ORF">ENQ31_04165</name>
</gene>